<evidence type="ECO:0000256" key="5">
    <source>
        <dbReference type="ARBA" id="ARBA00022723"/>
    </source>
</evidence>
<dbReference type="Gene3D" id="2.60.120.650">
    <property type="entry name" value="Cupin"/>
    <property type="match status" value="1"/>
</dbReference>
<feature type="region of interest" description="Disordered" evidence="14">
    <location>
        <begin position="1"/>
        <end position="127"/>
    </location>
</feature>
<feature type="region of interest" description="Disordered" evidence="14">
    <location>
        <begin position="1267"/>
        <end position="1286"/>
    </location>
</feature>
<feature type="compositionally biased region" description="Low complexity" evidence="14">
    <location>
        <begin position="790"/>
        <end position="806"/>
    </location>
</feature>
<evidence type="ECO:0000313" key="20">
    <source>
        <dbReference type="Proteomes" id="UP001176517"/>
    </source>
</evidence>
<evidence type="ECO:0000256" key="7">
    <source>
        <dbReference type="ARBA" id="ARBA00022771"/>
    </source>
</evidence>
<dbReference type="InterPro" id="IPR001606">
    <property type="entry name" value="ARID_dom"/>
</dbReference>
<feature type="compositionally biased region" description="Polar residues" evidence="14">
    <location>
        <begin position="1827"/>
        <end position="1836"/>
    </location>
</feature>
<dbReference type="Pfam" id="PF02928">
    <property type="entry name" value="zf-C5HC2"/>
    <property type="match status" value="1"/>
</dbReference>
<dbReference type="SUPFAM" id="SSF46774">
    <property type="entry name" value="ARID-like"/>
    <property type="match status" value="1"/>
</dbReference>
<feature type="domain" description="JmjC" evidence="18">
    <location>
        <begin position="877"/>
        <end position="1043"/>
    </location>
</feature>
<dbReference type="SMART" id="SM00501">
    <property type="entry name" value="BRIGHT"/>
    <property type="match status" value="1"/>
</dbReference>
<evidence type="ECO:0000256" key="8">
    <source>
        <dbReference type="ARBA" id="ARBA00022833"/>
    </source>
</evidence>
<dbReference type="InterPro" id="IPR001841">
    <property type="entry name" value="Znf_RING"/>
</dbReference>
<dbReference type="GO" id="GO:0000785">
    <property type="term" value="C:chromatin"/>
    <property type="evidence" value="ECO:0007669"/>
    <property type="project" value="TreeGrafter"/>
</dbReference>
<dbReference type="GO" id="GO:0006355">
    <property type="term" value="P:regulation of DNA-templated transcription"/>
    <property type="evidence" value="ECO:0007669"/>
    <property type="project" value="TreeGrafter"/>
</dbReference>
<feature type="region of interest" description="Disordered" evidence="14">
    <location>
        <begin position="2318"/>
        <end position="2364"/>
    </location>
</feature>
<feature type="region of interest" description="Disordered" evidence="14">
    <location>
        <begin position="2112"/>
        <end position="2216"/>
    </location>
</feature>
<dbReference type="Pfam" id="PF21323">
    <property type="entry name" value="KDM5_C-hel"/>
    <property type="match status" value="1"/>
</dbReference>
<dbReference type="InterPro" id="IPR011011">
    <property type="entry name" value="Znf_FYVE_PHD"/>
</dbReference>
<keyword evidence="7 13" id="KW-0863">Zinc-finger</keyword>
<name>A0AAN6GQE5_9BASI</name>
<dbReference type="Pfam" id="PF02373">
    <property type="entry name" value="JmjC"/>
    <property type="match status" value="1"/>
</dbReference>
<dbReference type="GO" id="GO:0034647">
    <property type="term" value="F:histone H3K4me/H3K4me2/H3K4me3 demethylase activity"/>
    <property type="evidence" value="ECO:0007669"/>
    <property type="project" value="UniProtKB-EC"/>
</dbReference>
<feature type="compositionally biased region" description="Basic and acidic residues" evidence="14">
    <location>
        <begin position="1898"/>
        <end position="1923"/>
    </location>
</feature>
<dbReference type="Pfam" id="PF00628">
    <property type="entry name" value="PHD"/>
    <property type="match status" value="2"/>
</dbReference>
<dbReference type="InterPro" id="IPR013083">
    <property type="entry name" value="Znf_RING/FYVE/PHD"/>
</dbReference>
<sequence>MLKYTGASSGSQPGTTTAGGLPQPGSIPRPMGSTSALPVPPPIPSGSGPVAPPPPPKIPKRRGRPPLNRPKPGANAGDGASNASASPSPSKPPYTGKKRGRPLGSTTKKPTSQPPPPTQPPANNGLSANSASVIISSLAYTPADPSNHPLRKQAQLEPAPLLRFNTDPPNTIQYEGAGPRIPTHISVPHDMPSRSNTRVFGLEEAPVFRPSVEEFADPIKYIAWIASPNGGNAKEYGIAKIIPPEGWTPDFVLDQEKFRFRTRLQRLNSLSAEARATLNYHEQLQKFHSQQGHKRVSIPIIDRKPVDLYMLRRMVDAHGGFDAVVKARRWSEVTRNLGYPEKDAPQLSAQVKAAYVKIILPFELFLAKAKEQGRTVNFSTTAAPGSNGSMTMAGSAHLLTDSGQVSGVAQLQMTINGTSPSRLSAVVKEITSKDTAAAAAAPAAASTTAASTPLPSAKSTPPPSQKSTGSPAQRQASESGTAASTEPSTGDKEPSVPASVSTPTKSTDEAPAAAASEAGPSSAGATDKSAVVAAAGGDGAAEESGLPESKSWSEELLAAGLSHEEIAQIEAEAAGKRRSSRKRNDTTTTPAPSTPVAGRKRKHADDNAPRVVEILTTQGAEEQMCEICLRGDNGTSMLLCDDCNRGYHMFCLDPPLTTIPKSQWFCPPCLVGTGNDFGFDDGETHSLHSFWQRAELFRNSWWSIKKRQEQESSMRAAAFGEAMAKPGNQASTSTDATKAVVQSNGTASSPAAETASEEDVTMADAPAGAAATGASTAAFPVAVSSSSAAPAPAKAKTSPTTSSPPAVKSPPDEKEFRGVGRRIPGTSYYISEDEVEREYWRLVHSSQEAVEVEYGADIHSTTHGSALPTLETHPENPYSKDAWNLNNLPITSGSLLRYIKSDISGMTVPWIYVGMMFSTFCWHNEDHFTYSVNYQHWGDTKTWYGVPGADAQKFEEAMRRVAPDLFETSPDLLFQLVTMMSPERLREQGVRVYAADQRPNEFVVTFPKAYHSGFNQGFNLNEAVNFALPDWIDTGLECVKRYQQFRKFPVFSHDELLCTILHHHLTVNSASWLRAPISDMVDRELERRRALRDQIRLMPTSVEEWDRPEEEYQCGHCNMFSYLSQVTSPTSTRAACLEHAAEVCGADKSKWTLRMRYDDEYLRSMQTKVADRAGQPATWKVRFRKVLLGSTRPGLKTLRALLADGERIKGLPEVEQLRAFVEKANDWVERANAVISRRSHRVPHDVVQRRALGGEFALYDFLPQSSNNGSAPTPVPASKQEQDRSPETVRALLEEVENLGFDAPEITTLNSIVSDISEFARRADRILEGAKEEQPAELEECYAVYDLGESINVDIPQRAELKSYLARRLWTAYAKMTAAGASTRNTSLDAEQLLTAAKQLGIPEDEPLLAGFKEQVDLAKSWAQRVKAVLDNRAPQSKITFEQMDELLRPQPHMDSFLHRDLDERFKMMKSLADKAAWLLRSQESENRKAFWNRKPEDPTTAIRGAKELLKQIDNMNLLIPPAETIRTNIVRHDSWVKRFEDVVVSAFSPGMTPKKPHLEAMMDALCMEISHTADPRDHYPTNPALRLCVCRTTEMPPPRHPETRLCSSCATMYHLPCIKIEEPWIYKDWEEATKNWRCPVCDPTKLPALLQHRQTLGLDAIAPLVEEETWQPQSFLFLPVRYFALSAALDQLRGLTQVVADFLKTGPSLDVPREAAMLRHSMRKVLACPVNVTLPDGASAMDVIRRIILRWSNVDEKGKRLPALPPPPSLDSTHGERPAKFPSLAPPSQRASPRRSPVPVAGSNSSTAVDAAGRAKQVKETHHAISANTSASTSEIPPEAAPSHGAEAAPPQDEQGVQNTSDVGAVDDEGPSRTAMVTSPSAKDLNLGGATTTRYDPITDTHRSNDAGAYRDQEEEEWHHADMVPAERSARPGEASRTAEQADEAMAESSRENAADRQSGAADGPTSPQPGWPRRKRKAQLIFEEEIGPHRRGDNATAQCLCKLHREAEMITCERCSNWFHLDCVMMTPYQARSDQKWTCPFCCLKLERKYQYAEIKVKDEGCPPGYYVDLRATMRSPKDVIRKPQHWMLSNHRRIVLNLLRFIPAAHLRGDGTLPDQESDDGDAPVRERPSWGRKEDSQSGPSAGRSEDRTDRDPLDDDFRSHHVESSRARLLSPDPEPNYGVTAHRRARNHSGRGRVVPGRGRPEDPTHERHRQGMQNLYARGVTDAMISKWCIGWNGHRLVYPHEDPTGRIIELDLGSSINLAPDDPDGTKFILARIARKEEDDRMYGMRPGWGGGPSPARRAPEYGLMAPSYRDVGSSAFSPRDQPYREMHDGRHPGPSRLSGPAQGVPLPLLRPGSEYPRSYDRAYLRPYERQTDPWAGRAYGYDPYREPVDPRDSHAMVPPHRGPEAASYFYESRHEPRNEPRPSRDLDYHGRPFHASRAWQTGRRSPPERIWAPRGSQSAFNPPAARAPAPGPAPVPPPSLKRTTPPGSISRDVRLSSGPSPQLSISRVPLTDAEPFRSGSVGRVSNPDASSSSGRPRQSPSTFPQSLASTPPITTDGLPATMTAAERELELQRIKDLARSLRPDMTEAELDEKCRSLYQ</sequence>
<comment type="similarity">
    <text evidence="3">Belongs to the JARID1 histone demethylase family.</text>
</comment>
<feature type="compositionally biased region" description="Polar residues" evidence="14">
    <location>
        <begin position="2551"/>
        <end position="2562"/>
    </location>
</feature>
<dbReference type="SMART" id="SM00545">
    <property type="entry name" value="JmjN"/>
    <property type="match status" value="1"/>
</dbReference>
<feature type="compositionally biased region" description="Low complexity" evidence="14">
    <location>
        <begin position="444"/>
        <end position="459"/>
    </location>
</feature>
<feature type="domain" description="JmjN" evidence="17">
    <location>
        <begin position="205"/>
        <end position="250"/>
    </location>
</feature>
<feature type="compositionally biased region" description="Basic residues" evidence="14">
    <location>
        <begin position="2187"/>
        <end position="2197"/>
    </location>
</feature>
<dbReference type="Pfam" id="PF08429">
    <property type="entry name" value="PLU-1"/>
    <property type="match status" value="1"/>
</dbReference>
<dbReference type="Gene3D" id="1.10.150.60">
    <property type="entry name" value="ARID DNA-binding domain"/>
    <property type="match status" value="1"/>
</dbReference>
<dbReference type="PANTHER" id="PTHR10694">
    <property type="entry name" value="LYSINE-SPECIFIC DEMETHYLASE"/>
    <property type="match status" value="1"/>
</dbReference>
<dbReference type="SMART" id="SM01014">
    <property type="entry name" value="ARID"/>
    <property type="match status" value="1"/>
</dbReference>
<dbReference type="InterPro" id="IPR001965">
    <property type="entry name" value="Znf_PHD"/>
</dbReference>
<feature type="domain" description="ARID" evidence="16">
    <location>
        <begin position="274"/>
        <end position="367"/>
    </location>
</feature>
<dbReference type="InterPro" id="IPR019787">
    <property type="entry name" value="Znf_PHD-finger"/>
</dbReference>
<keyword evidence="20" id="KW-1185">Reference proteome</keyword>
<dbReference type="InterPro" id="IPR004198">
    <property type="entry name" value="Znf_C5HC2"/>
</dbReference>
<dbReference type="EMBL" id="JAPDMZ010000084">
    <property type="protein sequence ID" value="KAK0550972.1"/>
    <property type="molecule type" value="Genomic_DNA"/>
</dbReference>
<dbReference type="GO" id="GO:0003677">
    <property type="term" value="F:DNA binding"/>
    <property type="evidence" value="ECO:0007669"/>
    <property type="project" value="InterPro"/>
</dbReference>
<dbReference type="InterPro" id="IPR003349">
    <property type="entry name" value="JmjN"/>
</dbReference>
<feature type="region of interest" description="Disordered" evidence="14">
    <location>
        <begin position="2420"/>
        <end position="2572"/>
    </location>
</feature>
<feature type="compositionally biased region" description="Pro residues" evidence="14">
    <location>
        <begin position="38"/>
        <end position="57"/>
    </location>
</feature>
<dbReference type="SUPFAM" id="SSF51197">
    <property type="entry name" value="Clavaminate synthase-like"/>
    <property type="match status" value="1"/>
</dbReference>
<feature type="compositionally biased region" description="Low complexity" evidence="14">
    <location>
        <begin position="72"/>
        <end position="88"/>
    </location>
</feature>
<evidence type="ECO:0000259" key="18">
    <source>
        <dbReference type="PROSITE" id="PS51184"/>
    </source>
</evidence>
<dbReference type="PROSITE" id="PS01359">
    <property type="entry name" value="ZF_PHD_1"/>
    <property type="match status" value="2"/>
</dbReference>
<keyword evidence="6" id="KW-0677">Repeat</keyword>
<feature type="compositionally biased region" description="Polar residues" evidence="14">
    <location>
        <begin position="1"/>
        <end position="18"/>
    </location>
</feature>
<feature type="compositionally biased region" description="Polar residues" evidence="14">
    <location>
        <begin position="465"/>
        <end position="488"/>
    </location>
</feature>
<reference evidence="19" key="1">
    <citation type="journal article" date="2023" name="PhytoFront">
        <title>Draft Genome Resources of Seven Strains of Tilletia horrida, Causal Agent of Kernel Smut of Rice.</title>
        <authorList>
            <person name="Khanal S."/>
            <person name="Antony Babu S."/>
            <person name="Zhou X.G."/>
        </authorList>
    </citation>
    <scope>NUCLEOTIDE SEQUENCE</scope>
    <source>
        <strain evidence="19">TX6</strain>
    </source>
</reference>
<comment type="caution">
    <text evidence="19">The sequence shown here is derived from an EMBL/GenBank/DDBJ whole genome shotgun (WGS) entry which is preliminary data.</text>
</comment>
<dbReference type="CDD" id="cd15543">
    <property type="entry name" value="PHD_RSF1"/>
    <property type="match status" value="1"/>
</dbReference>
<evidence type="ECO:0000256" key="10">
    <source>
        <dbReference type="ARBA" id="ARBA00023004"/>
    </source>
</evidence>
<feature type="compositionally biased region" description="Pro residues" evidence="14">
    <location>
        <begin position="2478"/>
        <end position="2488"/>
    </location>
</feature>
<feature type="compositionally biased region" description="Low complexity" evidence="14">
    <location>
        <begin position="509"/>
        <end position="527"/>
    </location>
</feature>
<dbReference type="SMART" id="SM00249">
    <property type="entry name" value="PHD"/>
    <property type="match status" value="3"/>
</dbReference>
<dbReference type="SMART" id="SM00558">
    <property type="entry name" value="JmjC"/>
    <property type="match status" value="1"/>
</dbReference>
<dbReference type="PROSITE" id="PS50016">
    <property type="entry name" value="ZF_PHD_2"/>
    <property type="match status" value="2"/>
</dbReference>
<feature type="compositionally biased region" description="Low complexity" evidence="14">
    <location>
        <begin position="1783"/>
        <end position="1802"/>
    </location>
</feature>
<dbReference type="Gene3D" id="3.30.40.10">
    <property type="entry name" value="Zinc/RING finger domain, C3HC4 (zinc finger)"/>
    <property type="match status" value="2"/>
</dbReference>
<comment type="cofactor">
    <cofactor evidence="1">
        <name>Fe(2+)</name>
        <dbReference type="ChEBI" id="CHEBI:29033"/>
    </cofactor>
</comment>
<dbReference type="InterPro" id="IPR048615">
    <property type="entry name" value="KDM5_C-hel"/>
</dbReference>
<feature type="compositionally biased region" description="Polar residues" evidence="14">
    <location>
        <begin position="728"/>
        <end position="745"/>
    </location>
</feature>
<feature type="compositionally biased region" description="Basic and acidic residues" evidence="14">
    <location>
        <begin position="2330"/>
        <end position="2340"/>
    </location>
</feature>
<feature type="compositionally biased region" description="Basic and acidic residues" evidence="14">
    <location>
        <begin position="2126"/>
        <end position="2140"/>
    </location>
</feature>
<dbReference type="SMART" id="SM00184">
    <property type="entry name" value="RING"/>
    <property type="match status" value="2"/>
</dbReference>
<evidence type="ECO:0000256" key="13">
    <source>
        <dbReference type="PROSITE-ProRule" id="PRU00146"/>
    </source>
</evidence>
<dbReference type="Pfam" id="PF02375">
    <property type="entry name" value="JmjN"/>
    <property type="match status" value="1"/>
</dbReference>
<evidence type="ECO:0000256" key="14">
    <source>
        <dbReference type="SAM" id="MobiDB-lite"/>
    </source>
</evidence>
<keyword evidence="9" id="KW-0560">Oxidoreductase</keyword>
<dbReference type="CDD" id="cd16100">
    <property type="entry name" value="ARID"/>
    <property type="match status" value="1"/>
</dbReference>
<feature type="region of interest" description="Disordered" evidence="14">
    <location>
        <begin position="444"/>
        <end position="527"/>
    </location>
</feature>
<comment type="subcellular location">
    <subcellularLocation>
        <location evidence="2">Nucleus</location>
    </subcellularLocation>
</comment>
<evidence type="ECO:0000256" key="1">
    <source>
        <dbReference type="ARBA" id="ARBA00001954"/>
    </source>
</evidence>
<evidence type="ECO:0000259" key="15">
    <source>
        <dbReference type="PROSITE" id="PS50016"/>
    </source>
</evidence>
<organism evidence="19 20">
    <name type="scientific">Tilletia horrida</name>
    <dbReference type="NCBI Taxonomy" id="155126"/>
    <lineage>
        <taxon>Eukaryota</taxon>
        <taxon>Fungi</taxon>
        <taxon>Dikarya</taxon>
        <taxon>Basidiomycota</taxon>
        <taxon>Ustilaginomycotina</taxon>
        <taxon>Exobasidiomycetes</taxon>
        <taxon>Tilletiales</taxon>
        <taxon>Tilletiaceae</taxon>
        <taxon>Tilletia</taxon>
    </lineage>
</organism>
<accession>A0AAN6GQE5</accession>
<evidence type="ECO:0000259" key="17">
    <source>
        <dbReference type="PROSITE" id="PS51183"/>
    </source>
</evidence>
<gene>
    <name evidence="19" type="ORF">OC846_003449</name>
</gene>
<protein>
    <recommendedName>
        <fullName evidence="4">[histone H3]-trimethyl-L-lysine(4) demethylase</fullName>
        <ecNumber evidence="4">1.14.11.67</ecNumber>
    </recommendedName>
</protein>
<feature type="region of interest" description="Disordered" evidence="14">
    <location>
        <begin position="572"/>
        <end position="608"/>
    </location>
</feature>
<dbReference type="Pfam" id="PF01388">
    <property type="entry name" value="ARID"/>
    <property type="match status" value="1"/>
</dbReference>
<evidence type="ECO:0000313" key="19">
    <source>
        <dbReference type="EMBL" id="KAK0550972.1"/>
    </source>
</evidence>
<feature type="compositionally biased region" description="Basic and acidic residues" evidence="14">
    <location>
        <begin position="2148"/>
        <end position="2171"/>
    </location>
</feature>
<keyword evidence="8" id="KW-0862">Zinc</keyword>
<dbReference type="PANTHER" id="PTHR10694:SF33">
    <property type="entry name" value="LYSINE-SPECIFIC DEMETHYLASE 5"/>
    <property type="match status" value="1"/>
</dbReference>
<feature type="compositionally biased region" description="Low complexity" evidence="14">
    <location>
        <begin position="2539"/>
        <end position="2550"/>
    </location>
</feature>
<dbReference type="GO" id="GO:0008270">
    <property type="term" value="F:zinc ion binding"/>
    <property type="evidence" value="ECO:0007669"/>
    <property type="project" value="UniProtKB-KW"/>
</dbReference>
<dbReference type="InterPro" id="IPR019786">
    <property type="entry name" value="Zinc_finger_PHD-type_CS"/>
</dbReference>
<evidence type="ECO:0000256" key="4">
    <source>
        <dbReference type="ARBA" id="ARBA00012902"/>
    </source>
</evidence>
<dbReference type="PROSITE" id="PS51011">
    <property type="entry name" value="ARID"/>
    <property type="match status" value="1"/>
</dbReference>
<evidence type="ECO:0000256" key="2">
    <source>
        <dbReference type="ARBA" id="ARBA00004123"/>
    </source>
</evidence>
<dbReference type="InterPro" id="IPR036431">
    <property type="entry name" value="ARID_dom_sf"/>
</dbReference>
<dbReference type="SUPFAM" id="SSF57903">
    <property type="entry name" value="FYVE/PHD zinc finger"/>
    <property type="match status" value="3"/>
</dbReference>
<feature type="region of interest" description="Disordered" evidence="14">
    <location>
        <begin position="726"/>
        <end position="767"/>
    </location>
</feature>
<dbReference type="InterPro" id="IPR003347">
    <property type="entry name" value="JmjC_dom"/>
</dbReference>
<comment type="catalytic activity">
    <reaction evidence="12">
        <text>N(6),N(6),N(6)-trimethyl-L-lysyl(4)-[histone H3] + 3 2-oxoglutarate + 3 O2 = L-lysyl(4)-[histone H3] + 3 formaldehyde + 3 succinate + 3 CO2</text>
        <dbReference type="Rhea" id="RHEA:60208"/>
        <dbReference type="Rhea" id="RHEA-COMP:15537"/>
        <dbReference type="Rhea" id="RHEA-COMP:15547"/>
        <dbReference type="ChEBI" id="CHEBI:15379"/>
        <dbReference type="ChEBI" id="CHEBI:16526"/>
        <dbReference type="ChEBI" id="CHEBI:16810"/>
        <dbReference type="ChEBI" id="CHEBI:16842"/>
        <dbReference type="ChEBI" id="CHEBI:29969"/>
        <dbReference type="ChEBI" id="CHEBI:30031"/>
        <dbReference type="ChEBI" id="CHEBI:61961"/>
        <dbReference type="EC" id="1.14.11.67"/>
    </reaction>
</comment>
<feature type="region of interest" description="Disordered" evidence="14">
    <location>
        <begin position="1759"/>
        <end position="1977"/>
    </location>
</feature>
<feature type="domain" description="PHD-type" evidence="15">
    <location>
        <begin position="622"/>
        <end position="672"/>
    </location>
</feature>
<dbReference type="PROSITE" id="PS51183">
    <property type="entry name" value="JMJN"/>
    <property type="match status" value="1"/>
</dbReference>
<proteinExistence type="inferred from homology"/>
<feature type="compositionally biased region" description="Low complexity" evidence="14">
    <location>
        <begin position="586"/>
        <end position="595"/>
    </location>
</feature>
<dbReference type="InterPro" id="IPR013637">
    <property type="entry name" value="Lys_sp_deMease-like_dom"/>
</dbReference>
<keyword evidence="10" id="KW-0408">Iron</keyword>
<keyword evidence="11" id="KW-0539">Nucleus</keyword>
<evidence type="ECO:0000256" key="6">
    <source>
        <dbReference type="ARBA" id="ARBA00022737"/>
    </source>
</evidence>
<dbReference type="PROSITE" id="PS51184">
    <property type="entry name" value="JMJC"/>
    <property type="match status" value="1"/>
</dbReference>
<feature type="region of interest" description="Disordered" evidence="14">
    <location>
        <begin position="790"/>
        <end position="819"/>
    </location>
</feature>
<evidence type="ECO:0000256" key="9">
    <source>
        <dbReference type="ARBA" id="ARBA00023002"/>
    </source>
</evidence>
<evidence type="ECO:0000256" key="11">
    <source>
        <dbReference type="ARBA" id="ARBA00023242"/>
    </source>
</evidence>
<evidence type="ECO:0000256" key="3">
    <source>
        <dbReference type="ARBA" id="ARBA00006801"/>
    </source>
</evidence>
<evidence type="ECO:0000259" key="16">
    <source>
        <dbReference type="PROSITE" id="PS51011"/>
    </source>
</evidence>
<dbReference type="Proteomes" id="UP001176517">
    <property type="component" value="Unassembled WGS sequence"/>
</dbReference>
<dbReference type="FunFam" id="1.10.150.60:FF:000016">
    <property type="entry name" value="Putative Lysine-specific demethylase 5B"/>
    <property type="match status" value="1"/>
</dbReference>
<evidence type="ECO:0000256" key="12">
    <source>
        <dbReference type="ARBA" id="ARBA00048734"/>
    </source>
</evidence>
<feature type="domain" description="PHD-type" evidence="15">
    <location>
        <begin position="1998"/>
        <end position="2047"/>
    </location>
</feature>
<keyword evidence="5" id="KW-0479">Metal-binding</keyword>
<dbReference type="EC" id="1.14.11.67" evidence="4"/>
<feature type="compositionally biased region" description="Basic and acidic residues" evidence="14">
    <location>
        <begin position="2420"/>
        <end position="2439"/>
    </location>
</feature>
<dbReference type="GO" id="GO:0005634">
    <property type="term" value="C:nucleus"/>
    <property type="evidence" value="ECO:0007669"/>
    <property type="project" value="UniProtKB-SubCell"/>
</dbReference>